<gene>
    <name evidence="1" type="ORF">HT123_26000</name>
</gene>
<protein>
    <submittedName>
        <fullName evidence="1">Uncharacterized protein</fullName>
    </submittedName>
</protein>
<accession>A0A7Y8RSI3</accession>
<name>A0A7Y8RSI3_9PSED</name>
<dbReference type="AlphaFoldDB" id="A0A7Y8RSI3"/>
<dbReference type="RefSeq" id="WP_147467481.1">
    <property type="nucleotide sequence ID" value="NZ_JABUHS010000276.1"/>
</dbReference>
<organism evidence="1 2">
    <name type="scientific">Pseudomonas allii</name>
    <dbReference type="NCBI Taxonomy" id="2740531"/>
    <lineage>
        <taxon>Bacteria</taxon>
        <taxon>Pseudomonadati</taxon>
        <taxon>Pseudomonadota</taxon>
        <taxon>Gammaproteobacteria</taxon>
        <taxon>Pseudomonadales</taxon>
        <taxon>Pseudomonadaceae</taxon>
        <taxon>Pseudomonas</taxon>
    </lineage>
</organism>
<dbReference type="EMBL" id="JABUHS010000276">
    <property type="protein sequence ID" value="NWN64301.1"/>
    <property type="molecule type" value="Genomic_DNA"/>
</dbReference>
<reference evidence="1 2" key="1">
    <citation type="submission" date="2020-05" db="EMBL/GenBank/DDBJ databases">
        <title>Onion-isolated Pseudomonas sp.</title>
        <authorList>
            <person name="Fujikawa T."/>
            <person name="Sawada H."/>
        </authorList>
    </citation>
    <scope>NUCLEOTIDE SEQUENCE [LARGE SCALE GENOMIC DNA]</scope>
    <source>
        <strain evidence="1 2">MAFF 301512</strain>
    </source>
</reference>
<evidence type="ECO:0000313" key="1">
    <source>
        <dbReference type="EMBL" id="NWN64301.1"/>
    </source>
</evidence>
<sequence length="110" mass="11921">MRLSTEACVIAKKSCSIVWDPGVAHHPLDAFSEAAWKVVIRRENPGVQLLSQGLRTFQTASYKLVTTYVVATCSSVPACKNKIQGSPNPSGTWLAHQGLICKDVAPDIVR</sequence>
<comment type="caution">
    <text evidence="1">The sequence shown here is derived from an EMBL/GenBank/DDBJ whole genome shotgun (WGS) entry which is preliminary data.</text>
</comment>
<proteinExistence type="predicted"/>
<evidence type="ECO:0000313" key="2">
    <source>
        <dbReference type="Proteomes" id="UP000543908"/>
    </source>
</evidence>
<dbReference type="Proteomes" id="UP000543908">
    <property type="component" value="Unassembled WGS sequence"/>
</dbReference>